<evidence type="ECO:0000256" key="2">
    <source>
        <dbReference type="ARBA" id="ARBA00023043"/>
    </source>
</evidence>
<evidence type="ECO:0000313" key="4">
    <source>
        <dbReference type="EMBL" id="KAK8885246.1"/>
    </source>
</evidence>
<accession>A0ABR2K3B0</accession>
<gene>
    <name evidence="4" type="ORF">M9Y10_040691</name>
</gene>
<dbReference type="PROSITE" id="PS50297">
    <property type="entry name" value="ANK_REP_REGION"/>
    <property type="match status" value="1"/>
</dbReference>
<dbReference type="SUPFAM" id="SSF48403">
    <property type="entry name" value="Ankyrin repeat"/>
    <property type="match status" value="1"/>
</dbReference>
<dbReference type="PROSITE" id="PS50088">
    <property type="entry name" value="ANK_REPEAT"/>
    <property type="match status" value="1"/>
</dbReference>
<keyword evidence="1" id="KW-0677">Repeat</keyword>
<dbReference type="InterPro" id="IPR050745">
    <property type="entry name" value="Multifunctional_regulatory"/>
</dbReference>
<dbReference type="InterPro" id="IPR002110">
    <property type="entry name" value="Ankyrin_rpt"/>
</dbReference>
<keyword evidence="2 3" id="KW-0040">ANK repeat</keyword>
<dbReference type="InterPro" id="IPR036770">
    <property type="entry name" value="Ankyrin_rpt-contain_sf"/>
</dbReference>
<dbReference type="Proteomes" id="UP001470230">
    <property type="component" value="Unassembled WGS sequence"/>
</dbReference>
<name>A0ABR2K3B0_9EUKA</name>
<feature type="repeat" description="ANK" evidence="3">
    <location>
        <begin position="40"/>
        <end position="72"/>
    </location>
</feature>
<comment type="caution">
    <text evidence="4">The sequence shown here is derived from an EMBL/GenBank/DDBJ whole genome shotgun (WGS) entry which is preliminary data.</text>
</comment>
<evidence type="ECO:0000256" key="1">
    <source>
        <dbReference type="ARBA" id="ARBA00022737"/>
    </source>
</evidence>
<dbReference type="SMART" id="SM00248">
    <property type="entry name" value="ANK"/>
    <property type="match status" value="3"/>
</dbReference>
<dbReference type="EMBL" id="JAPFFF010000007">
    <property type="protein sequence ID" value="KAK8885246.1"/>
    <property type="molecule type" value="Genomic_DNA"/>
</dbReference>
<dbReference type="Pfam" id="PF00023">
    <property type="entry name" value="Ank"/>
    <property type="match status" value="1"/>
</dbReference>
<dbReference type="Gene3D" id="1.25.40.20">
    <property type="entry name" value="Ankyrin repeat-containing domain"/>
    <property type="match status" value="1"/>
</dbReference>
<protein>
    <recommendedName>
        <fullName evidence="6">Ankyrin repeat protein</fullName>
    </recommendedName>
</protein>
<sequence>MELFFKFYKGLLVYCIENNDYPALLSSIKQGCNVNIQDVNNFTPLHYAIFKGFLPLAATLLQAHADPDIPDKYTQDLRAMKLLLDFKADPNALIVDDANEDPRMRRRSLLSIAVYNGSAECAKMLLIHGANPLPEGTEPLIAALNNETRETLAVLLQDRPGDVLRVIEEKPFIVHAIEMKSNLLPIITTLVKNEIKDMEEKQKDNIPNFPPKGLKSKQKKELEKAEKLNDERITADFVDAAVNAIKNPWKNINDQTLYLSTV</sequence>
<proteinExistence type="predicted"/>
<reference evidence="4 5" key="1">
    <citation type="submission" date="2024-04" db="EMBL/GenBank/DDBJ databases">
        <title>Tritrichomonas musculus Genome.</title>
        <authorList>
            <person name="Alves-Ferreira E."/>
            <person name="Grigg M."/>
            <person name="Lorenzi H."/>
            <person name="Galac M."/>
        </authorList>
    </citation>
    <scope>NUCLEOTIDE SEQUENCE [LARGE SCALE GENOMIC DNA]</scope>
    <source>
        <strain evidence="4 5">EAF2021</strain>
    </source>
</reference>
<dbReference type="Pfam" id="PF12796">
    <property type="entry name" value="Ank_2"/>
    <property type="match status" value="1"/>
</dbReference>
<evidence type="ECO:0008006" key="6">
    <source>
        <dbReference type="Google" id="ProtNLM"/>
    </source>
</evidence>
<keyword evidence="5" id="KW-1185">Reference proteome</keyword>
<evidence type="ECO:0000256" key="3">
    <source>
        <dbReference type="PROSITE-ProRule" id="PRU00023"/>
    </source>
</evidence>
<evidence type="ECO:0000313" key="5">
    <source>
        <dbReference type="Proteomes" id="UP001470230"/>
    </source>
</evidence>
<organism evidence="4 5">
    <name type="scientific">Tritrichomonas musculus</name>
    <dbReference type="NCBI Taxonomy" id="1915356"/>
    <lineage>
        <taxon>Eukaryota</taxon>
        <taxon>Metamonada</taxon>
        <taxon>Parabasalia</taxon>
        <taxon>Tritrichomonadida</taxon>
        <taxon>Tritrichomonadidae</taxon>
        <taxon>Tritrichomonas</taxon>
    </lineage>
</organism>
<dbReference type="PANTHER" id="PTHR24189">
    <property type="entry name" value="MYOTROPHIN"/>
    <property type="match status" value="1"/>
</dbReference>